<dbReference type="GO" id="GO:0050308">
    <property type="term" value="F:sugar-phosphatase activity"/>
    <property type="evidence" value="ECO:0007669"/>
    <property type="project" value="TreeGrafter"/>
</dbReference>
<dbReference type="InterPro" id="IPR023198">
    <property type="entry name" value="PGP-like_dom2"/>
</dbReference>
<protein>
    <submittedName>
        <fullName evidence="1">HAD hydrolase-like protein</fullName>
    </submittedName>
</protein>
<accession>A0A6I3KNR0</accession>
<keyword evidence="2" id="KW-1185">Reference proteome</keyword>
<sequence>MGTRLNGKGLLLDLDGTLADSVPALRAVYFAFLSGLGATGTDDEFGRLNGPPLAEIIRVLKKAHGLRDEPAALLRRYSDMIRHAHQTAPPVGGATELLQEARTRGWKIAVVTSSARSAAWDWLVRSGLSDRVDAVVGGDEVANGKPAPDPYVLGLSRVNCAAAVSLAVEDSRLGAMSAVAAGLSTWVVADPTDRSGWPAEVGFVSGLPDLLEILRTC</sequence>
<evidence type="ECO:0000313" key="2">
    <source>
        <dbReference type="Proteomes" id="UP000440694"/>
    </source>
</evidence>
<dbReference type="PANTHER" id="PTHR43481:SF4">
    <property type="entry name" value="GLYCEROL-1-PHOSPHATE PHOSPHOHYDROLASE 1-RELATED"/>
    <property type="match status" value="1"/>
</dbReference>
<organism evidence="1 2">
    <name type="scientific">Hyphomicrobium album</name>
    <dbReference type="NCBI Taxonomy" id="2665159"/>
    <lineage>
        <taxon>Bacteria</taxon>
        <taxon>Pseudomonadati</taxon>
        <taxon>Pseudomonadota</taxon>
        <taxon>Alphaproteobacteria</taxon>
        <taxon>Hyphomicrobiales</taxon>
        <taxon>Hyphomicrobiaceae</taxon>
        <taxon>Hyphomicrobium</taxon>
    </lineage>
</organism>
<dbReference type="AlphaFoldDB" id="A0A6I3KNR0"/>
<reference evidence="1 2" key="1">
    <citation type="submission" date="2019-11" db="EMBL/GenBank/DDBJ databases">
        <title>Identification of a novel strain.</title>
        <authorList>
            <person name="Xu Q."/>
            <person name="Wang G."/>
        </authorList>
    </citation>
    <scope>NUCLEOTIDE SEQUENCE [LARGE SCALE GENOMIC DNA]</scope>
    <source>
        <strain evidence="2">xq</strain>
    </source>
</reference>
<dbReference type="SFLD" id="SFLDG01129">
    <property type="entry name" value="C1.5:_HAD__Beta-PGM__Phosphata"/>
    <property type="match status" value="1"/>
</dbReference>
<dbReference type="InterPro" id="IPR041492">
    <property type="entry name" value="HAD_2"/>
</dbReference>
<evidence type="ECO:0000313" key="1">
    <source>
        <dbReference type="EMBL" id="MTD95387.1"/>
    </source>
</evidence>
<dbReference type="InterPro" id="IPR036412">
    <property type="entry name" value="HAD-like_sf"/>
</dbReference>
<gene>
    <name evidence="1" type="ORF">GIW81_13690</name>
</gene>
<dbReference type="InterPro" id="IPR051806">
    <property type="entry name" value="HAD-like_SPP"/>
</dbReference>
<name>A0A6I3KNR0_9HYPH</name>
<dbReference type="SFLD" id="SFLDS00003">
    <property type="entry name" value="Haloacid_Dehalogenase"/>
    <property type="match status" value="1"/>
</dbReference>
<keyword evidence="1" id="KW-0378">Hydrolase</keyword>
<dbReference type="Gene3D" id="1.10.150.240">
    <property type="entry name" value="Putative phosphatase, domain 2"/>
    <property type="match status" value="1"/>
</dbReference>
<dbReference type="InterPro" id="IPR023214">
    <property type="entry name" value="HAD_sf"/>
</dbReference>
<dbReference type="Pfam" id="PF13419">
    <property type="entry name" value="HAD_2"/>
    <property type="match status" value="1"/>
</dbReference>
<dbReference type="Proteomes" id="UP000440694">
    <property type="component" value="Unassembled WGS sequence"/>
</dbReference>
<comment type="caution">
    <text evidence="1">The sequence shown here is derived from an EMBL/GenBank/DDBJ whole genome shotgun (WGS) entry which is preliminary data.</text>
</comment>
<dbReference type="SUPFAM" id="SSF56784">
    <property type="entry name" value="HAD-like"/>
    <property type="match status" value="1"/>
</dbReference>
<dbReference type="Gene3D" id="3.40.50.1000">
    <property type="entry name" value="HAD superfamily/HAD-like"/>
    <property type="match status" value="1"/>
</dbReference>
<dbReference type="EMBL" id="WMBQ01000002">
    <property type="protein sequence ID" value="MTD95387.1"/>
    <property type="molecule type" value="Genomic_DNA"/>
</dbReference>
<dbReference type="CDD" id="cd07505">
    <property type="entry name" value="HAD_BPGM-like"/>
    <property type="match status" value="1"/>
</dbReference>
<proteinExistence type="predicted"/>
<dbReference type="PANTHER" id="PTHR43481">
    <property type="entry name" value="FRUCTOSE-1-PHOSPHATE PHOSPHATASE"/>
    <property type="match status" value="1"/>
</dbReference>